<dbReference type="SUPFAM" id="SSF53474">
    <property type="entry name" value="alpha/beta-Hydrolases"/>
    <property type="match status" value="1"/>
</dbReference>
<accession>A0ABT2K2H5</accession>
<reference evidence="2 3" key="1">
    <citation type="submission" date="2021-10" db="EMBL/GenBank/DDBJ databases">
        <title>Streptomyces gossypii sp. nov., isolated from soil collected from cotton field.</title>
        <authorList>
            <person name="Ge X."/>
            <person name="Chen X."/>
            <person name="Liu W."/>
        </authorList>
    </citation>
    <scope>NUCLEOTIDE SEQUENCE [LARGE SCALE GENOMIC DNA]</scope>
    <source>
        <strain evidence="2 3">N2-109</strain>
    </source>
</reference>
<gene>
    <name evidence="2" type="ORF">LHJ74_31355</name>
</gene>
<name>A0ABT2K2H5_9ACTN</name>
<organism evidence="2 3">
    <name type="scientific">Streptomyces gossypii</name>
    <dbReference type="NCBI Taxonomy" id="2883101"/>
    <lineage>
        <taxon>Bacteria</taxon>
        <taxon>Bacillati</taxon>
        <taxon>Actinomycetota</taxon>
        <taxon>Actinomycetes</taxon>
        <taxon>Kitasatosporales</taxon>
        <taxon>Streptomycetaceae</taxon>
        <taxon>Streptomyces</taxon>
    </lineage>
</organism>
<dbReference type="PANTHER" id="PTHR43798">
    <property type="entry name" value="MONOACYLGLYCEROL LIPASE"/>
    <property type="match status" value="1"/>
</dbReference>
<protein>
    <submittedName>
        <fullName evidence="2">Alpha/beta hydrolase</fullName>
    </submittedName>
</protein>
<dbReference type="InterPro" id="IPR029058">
    <property type="entry name" value="AB_hydrolase_fold"/>
</dbReference>
<keyword evidence="3" id="KW-1185">Reference proteome</keyword>
<proteinExistence type="predicted"/>
<evidence type="ECO:0000313" key="3">
    <source>
        <dbReference type="Proteomes" id="UP001156389"/>
    </source>
</evidence>
<dbReference type="InterPro" id="IPR050266">
    <property type="entry name" value="AB_hydrolase_sf"/>
</dbReference>
<dbReference type="Gene3D" id="3.40.50.1820">
    <property type="entry name" value="alpha/beta hydrolase"/>
    <property type="match status" value="1"/>
</dbReference>
<sequence length="271" mass="29035">MPMVRVNGATLAYSDTGPPPGRPEADTLVFGHGLLFGGWMFGPQIAALREDYRCVTLDWRGQGATPACRHGYDMDTLTGDALSLIERLHIAPVHFVGLSMGGFVGQRIAARHEGLLRSLTLLGSSADAEEPRHAREYKKLAAVYRLVGPTARLMSRVLPLMFGPASLAAPEHEPLREELTERLRACDRVGTRRAVLGVANRSPVHEELARITVPTLVAVGADDAATPPARSQRIAAAISGARLETLPDCGHSSTLEQPGAVNALLRDFLAG</sequence>
<evidence type="ECO:0000259" key="1">
    <source>
        <dbReference type="Pfam" id="PF12697"/>
    </source>
</evidence>
<comment type="caution">
    <text evidence="2">The sequence shown here is derived from an EMBL/GenBank/DDBJ whole genome shotgun (WGS) entry which is preliminary data.</text>
</comment>
<dbReference type="EMBL" id="JAJAGO010000020">
    <property type="protein sequence ID" value="MCT2594353.1"/>
    <property type="molecule type" value="Genomic_DNA"/>
</dbReference>
<dbReference type="RefSeq" id="WP_260221688.1">
    <property type="nucleotide sequence ID" value="NZ_JAJAGO010000020.1"/>
</dbReference>
<dbReference type="GO" id="GO:0016787">
    <property type="term" value="F:hydrolase activity"/>
    <property type="evidence" value="ECO:0007669"/>
    <property type="project" value="UniProtKB-KW"/>
</dbReference>
<feature type="domain" description="AB hydrolase-1" evidence="1">
    <location>
        <begin position="28"/>
        <end position="263"/>
    </location>
</feature>
<keyword evidence="2" id="KW-0378">Hydrolase</keyword>
<dbReference type="Proteomes" id="UP001156389">
    <property type="component" value="Unassembled WGS sequence"/>
</dbReference>
<evidence type="ECO:0000313" key="2">
    <source>
        <dbReference type="EMBL" id="MCT2594353.1"/>
    </source>
</evidence>
<dbReference type="PRINTS" id="PR00111">
    <property type="entry name" value="ABHYDROLASE"/>
</dbReference>
<dbReference type="Pfam" id="PF12697">
    <property type="entry name" value="Abhydrolase_6"/>
    <property type="match status" value="1"/>
</dbReference>
<dbReference type="InterPro" id="IPR000073">
    <property type="entry name" value="AB_hydrolase_1"/>
</dbReference>